<dbReference type="AlphaFoldDB" id="A0A1G9M480"/>
<feature type="signal peptide" evidence="9">
    <location>
        <begin position="1"/>
        <end position="21"/>
    </location>
</feature>
<dbReference type="InterPro" id="IPR036365">
    <property type="entry name" value="PGBD-like_sf"/>
</dbReference>
<keyword evidence="9" id="KW-0732">Signal</keyword>
<keyword evidence="12" id="KW-1185">Reference proteome</keyword>
<evidence type="ECO:0000256" key="4">
    <source>
        <dbReference type="ARBA" id="ARBA00022960"/>
    </source>
</evidence>
<dbReference type="GO" id="GO:0071555">
    <property type="term" value="P:cell wall organization"/>
    <property type="evidence" value="ECO:0007669"/>
    <property type="project" value="UniProtKB-UniRule"/>
</dbReference>
<dbReference type="InterPro" id="IPR002477">
    <property type="entry name" value="Peptidoglycan-bd-like"/>
</dbReference>
<feature type="domain" description="L,D-TPase catalytic" evidence="10">
    <location>
        <begin position="314"/>
        <end position="487"/>
    </location>
</feature>
<evidence type="ECO:0000256" key="8">
    <source>
        <dbReference type="SAM" id="MobiDB-lite"/>
    </source>
</evidence>
<evidence type="ECO:0000256" key="9">
    <source>
        <dbReference type="SAM" id="SignalP"/>
    </source>
</evidence>
<dbReference type="InterPro" id="IPR045380">
    <property type="entry name" value="LD_TPept_scaffold_dom"/>
</dbReference>
<dbReference type="GO" id="GO:0016740">
    <property type="term" value="F:transferase activity"/>
    <property type="evidence" value="ECO:0007669"/>
    <property type="project" value="UniProtKB-KW"/>
</dbReference>
<name>A0A1G9M480_9PROT</name>
<feature type="active site" description="Nucleophile" evidence="7">
    <location>
        <position position="465"/>
    </location>
</feature>
<dbReference type="GO" id="GO:0004180">
    <property type="term" value="F:carboxypeptidase activity"/>
    <property type="evidence" value="ECO:0007669"/>
    <property type="project" value="UniProtKB-ARBA"/>
</dbReference>
<protein>
    <submittedName>
        <fullName evidence="11">Murein L,D-transpeptidase YcbB/YkuD</fullName>
    </submittedName>
</protein>
<dbReference type="STRING" id="144026.SAMN04488568_101323"/>
<dbReference type="Pfam" id="PF01471">
    <property type="entry name" value="PG_binding_1"/>
    <property type="match status" value="1"/>
</dbReference>
<evidence type="ECO:0000256" key="3">
    <source>
        <dbReference type="ARBA" id="ARBA00022679"/>
    </source>
</evidence>
<evidence type="ECO:0000313" key="12">
    <source>
        <dbReference type="Proteomes" id="UP000199759"/>
    </source>
</evidence>
<evidence type="ECO:0000256" key="2">
    <source>
        <dbReference type="ARBA" id="ARBA00005992"/>
    </source>
</evidence>
<feature type="region of interest" description="Disordered" evidence="8">
    <location>
        <begin position="208"/>
        <end position="255"/>
    </location>
</feature>
<keyword evidence="5 7" id="KW-0573">Peptidoglycan synthesis</keyword>
<keyword evidence="4 7" id="KW-0133">Cell shape</keyword>
<evidence type="ECO:0000259" key="10">
    <source>
        <dbReference type="PROSITE" id="PS52029"/>
    </source>
</evidence>
<dbReference type="PANTHER" id="PTHR41533">
    <property type="entry name" value="L,D-TRANSPEPTIDASE HI_1667-RELATED"/>
    <property type="match status" value="1"/>
</dbReference>
<dbReference type="Pfam" id="PF03734">
    <property type="entry name" value="YkuD"/>
    <property type="match status" value="1"/>
</dbReference>
<dbReference type="SUPFAM" id="SSF141523">
    <property type="entry name" value="L,D-transpeptidase catalytic domain-like"/>
    <property type="match status" value="1"/>
</dbReference>
<feature type="chain" id="PRO_5011770380" evidence="9">
    <location>
        <begin position="22"/>
        <end position="550"/>
    </location>
</feature>
<dbReference type="OrthoDB" id="9778545at2"/>
<dbReference type="EMBL" id="FNHG01000001">
    <property type="protein sequence ID" value="SDL69102.1"/>
    <property type="molecule type" value="Genomic_DNA"/>
</dbReference>
<feature type="compositionally biased region" description="Low complexity" evidence="8">
    <location>
        <begin position="231"/>
        <end position="252"/>
    </location>
</feature>
<dbReference type="RefSeq" id="WP_091765736.1">
    <property type="nucleotide sequence ID" value="NZ_FNHG01000001.1"/>
</dbReference>
<proteinExistence type="inferred from homology"/>
<dbReference type="UniPathway" id="UPA00219"/>
<comment type="pathway">
    <text evidence="1 7">Cell wall biogenesis; peptidoglycan biosynthesis.</text>
</comment>
<evidence type="ECO:0000256" key="1">
    <source>
        <dbReference type="ARBA" id="ARBA00004752"/>
    </source>
</evidence>
<evidence type="ECO:0000256" key="5">
    <source>
        <dbReference type="ARBA" id="ARBA00022984"/>
    </source>
</evidence>
<dbReference type="GO" id="GO:0009252">
    <property type="term" value="P:peptidoglycan biosynthetic process"/>
    <property type="evidence" value="ECO:0007669"/>
    <property type="project" value="UniProtKB-UniPathway"/>
</dbReference>
<dbReference type="PROSITE" id="PS52029">
    <property type="entry name" value="LD_TPASE"/>
    <property type="match status" value="1"/>
</dbReference>
<sequence>MRLAALLAGLAIVLGGAPVMAQSAADPGPGAWYGQADRVERADASPVWTGPAADPAQLKGLVTAIRASATHGLNPQDYHLAQLEAVDSLRSDPAIDALATRACLSLAGHLLAGRFDPVRFEPDWTAPRRTRDLRAWLEQAMADGDIAASLDALAPDEPGYAALRNALLRHEAIFEAGGWPSIAEGPEMRPGDRGPRVAQLRARLEASGDLAPLPSPTEADGQASGASDLVTPDPASPDDTSPDPADSGPGDPEFFDAPLQAAVEAFQQASRLEIDGRVGSQTLHELNLSAGHRVSQIRANLERYRWLPADMGRRHIRVNIPDFSLEARHEGVVERRHDAIVGLSYRPTPVFSAEMTYIVVNPWWETPRSIAVRNELPLFRRDPGAVTRLGFQVLDRDGNVVDPAMIDWNTVSASDFPYRLRQAPGPLNALGEVKLIFPNRHNVYLHDTSNRELFAHNRRCYSSGCVRLRDPFELADWVIAETPELTPEGLREIAAGNTETRLPLARPIPVYILYWTTVHDPSTGIRFIADLYQRDDELIAALEATPSSME</sequence>
<dbReference type="Proteomes" id="UP000199759">
    <property type="component" value="Unassembled WGS sequence"/>
</dbReference>
<feature type="active site" description="Proton donor/acceptor" evidence="7">
    <location>
        <position position="446"/>
    </location>
</feature>
<keyword evidence="3" id="KW-0808">Transferase</keyword>
<dbReference type="InterPro" id="IPR036366">
    <property type="entry name" value="PGBDSf"/>
</dbReference>
<comment type="similarity">
    <text evidence="2">Belongs to the YkuD family.</text>
</comment>
<dbReference type="CDD" id="cd16913">
    <property type="entry name" value="YkuD_like"/>
    <property type="match status" value="1"/>
</dbReference>
<evidence type="ECO:0000313" key="11">
    <source>
        <dbReference type="EMBL" id="SDL69102.1"/>
    </source>
</evidence>
<dbReference type="PANTHER" id="PTHR41533:SF2">
    <property type="entry name" value="BLR7131 PROTEIN"/>
    <property type="match status" value="1"/>
</dbReference>
<keyword evidence="6 7" id="KW-0961">Cell wall biogenesis/degradation</keyword>
<evidence type="ECO:0000256" key="6">
    <source>
        <dbReference type="ARBA" id="ARBA00023316"/>
    </source>
</evidence>
<dbReference type="SUPFAM" id="SSF47090">
    <property type="entry name" value="PGBD-like"/>
    <property type="match status" value="1"/>
</dbReference>
<dbReference type="GO" id="GO:0008360">
    <property type="term" value="P:regulation of cell shape"/>
    <property type="evidence" value="ECO:0007669"/>
    <property type="project" value="UniProtKB-UniRule"/>
</dbReference>
<dbReference type="Pfam" id="PF20142">
    <property type="entry name" value="Scaffold"/>
    <property type="match status" value="1"/>
</dbReference>
<reference evidence="11 12" key="1">
    <citation type="submission" date="2016-10" db="EMBL/GenBank/DDBJ databases">
        <authorList>
            <person name="de Groot N.N."/>
        </authorList>
    </citation>
    <scope>NUCLEOTIDE SEQUENCE [LARGE SCALE GENOMIC DNA]</scope>
    <source>
        <strain evidence="11 12">DSM 16077</strain>
    </source>
</reference>
<gene>
    <name evidence="11" type="ORF">SAMN04488568_101323</name>
</gene>
<dbReference type="InterPro" id="IPR052905">
    <property type="entry name" value="LD-transpeptidase_YkuD-like"/>
</dbReference>
<evidence type="ECO:0000256" key="7">
    <source>
        <dbReference type="PROSITE-ProRule" id="PRU01373"/>
    </source>
</evidence>
<accession>A0A1G9M480</accession>
<dbReference type="InterPro" id="IPR038063">
    <property type="entry name" value="Transpep_catalytic_dom"/>
</dbReference>
<organism evidence="11 12">
    <name type="scientific">Maricaulis salignorans</name>
    <dbReference type="NCBI Taxonomy" id="144026"/>
    <lineage>
        <taxon>Bacteria</taxon>
        <taxon>Pseudomonadati</taxon>
        <taxon>Pseudomonadota</taxon>
        <taxon>Alphaproteobacteria</taxon>
        <taxon>Maricaulales</taxon>
        <taxon>Maricaulaceae</taxon>
        <taxon>Maricaulis</taxon>
    </lineage>
</organism>
<dbReference type="Gene3D" id="1.10.101.10">
    <property type="entry name" value="PGBD-like superfamily/PGBD"/>
    <property type="match status" value="1"/>
</dbReference>
<dbReference type="InterPro" id="IPR005490">
    <property type="entry name" value="LD_TPept_cat_dom"/>
</dbReference>
<dbReference type="Gene3D" id="2.40.440.10">
    <property type="entry name" value="L,D-transpeptidase catalytic domain-like"/>
    <property type="match status" value="1"/>
</dbReference>